<dbReference type="Gramene" id="KGN66751">
    <property type="protein sequence ID" value="KGN66751"/>
    <property type="gene ID" value="Csa_1G676290"/>
</dbReference>
<proteinExistence type="predicted"/>
<reference evidence="1 2" key="2">
    <citation type="journal article" date="2009" name="PLoS ONE">
        <title>An integrated genetic and cytogenetic map of the cucumber genome.</title>
        <authorList>
            <person name="Ren Y."/>
            <person name="Zhang Z."/>
            <person name="Liu J."/>
            <person name="Staub J.E."/>
            <person name="Han Y."/>
            <person name="Cheng Z."/>
            <person name="Li X."/>
            <person name="Lu J."/>
            <person name="Miao H."/>
            <person name="Kang H."/>
            <person name="Xie B."/>
            <person name="Gu X."/>
            <person name="Wang X."/>
            <person name="Du Y."/>
            <person name="Jin W."/>
            <person name="Huang S."/>
        </authorList>
    </citation>
    <scope>NUCLEOTIDE SEQUENCE [LARGE SCALE GENOMIC DNA]</scope>
    <source>
        <strain evidence="2">cv. 9930</strain>
    </source>
</reference>
<dbReference type="EMBL" id="CM002922">
    <property type="protein sequence ID" value="KGN66751.1"/>
    <property type="molecule type" value="Genomic_DNA"/>
</dbReference>
<sequence length="129" mass="14706">MFRAKHIKASPLVAIEDKCIRELEVFTPIKRESRDKLLNELQESLDIEHVQKLEELFIQEGILFDPCSIEESELAYEDVTSQTISSLQLALEELLRTIGEGVRIPNRFIGAPFLDHQIFQTPPHCSSGS</sequence>
<dbReference type="AlphaFoldDB" id="A0A0A0M3E0"/>
<protein>
    <submittedName>
        <fullName evidence="1">Uncharacterized protein</fullName>
    </submittedName>
</protein>
<dbReference type="STRING" id="3659.A0A0A0M3E0"/>
<gene>
    <name evidence="1" type="ORF">Csa_1G676290</name>
</gene>
<accession>A0A0A0M3E0</accession>
<name>A0A0A0M3E0_CUCSA</name>
<reference evidence="1 2" key="3">
    <citation type="journal article" date="2010" name="BMC Genomics">
        <title>Transcriptome sequencing and comparative analysis of cucumber flowers with different sex types.</title>
        <authorList>
            <person name="Guo S."/>
            <person name="Zheng Y."/>
            <person name="Joung J.G."/>
            <person name="Liu S."/>
            <person name="Zhang Z."/>
            <person name="Crasta O.R."/>
            <person name="Sobral B.W."/>
            <person name="Xu Y."/>
            <person name="Huang S."/>
            <person name="Fei Z."/>
        </authorList>
    </citation>
    <scope>NUCLEOTIDE SEQUENCE [LARGE SCALE GENOMIC DNA]</scope>
    <source>
        <strain evidence="2">cv. 9930</strain>
    </source>
</reference>
<keyword evidence="2" id="KW-1185">Reference proteome</keyword>
<evidence type="ECO:0000313" key="2">
    <source>
        <dbReference type="Proteomes" id="UP000029981"/>
    </source>
</evidence>
<reference evidence="1 2" key="1">
    <citation type="journal article" date="2009" name="Nat. Genet.">
        <title>The genome of the cucumber, Cucumis sativus L.</title>
        <authorList>
            <person name="Huang S."/>
            <person name="Li R."/>
            <person name="Zhang Z."/>
            <person name="Li L."/>
            <person name="Gu X."/>
            <person name="Fan W."/>
            <person name="Lucas W.J."/>
            <person name="Wang X."/>
            <person name="Xie B."/>
            <person name="Ni P."/>
            <person name="Ren Y."/>
            <person name="Zhu H."/>
            <person name="Li J."/>
            <person name="Lin K."/>
            <person name="Jin W."/>
            <person name="Fei Z."/>
            <person name="Li G."/>
            <person name="Staub J."/>
            <person name="Kilian A."/>
            <person name="van der Vossen E.A."/>
            <person name="Wu Y."/>
            <person name="Guo J."/>
            <person name="He J."/>
            <person name="Jia Z."/>
            <person name="Ren Y."/>
            <person name="Tian G."/>
            <person name="Lu Y."/>
            <person name="Ruan J."/>
            <person name="Qian W."/>
            <person name="Wang M."/>
            <person name="Huang Q."/>
            <person name="Li B."/>
            <person name="Xuan Z."/>
            <person name="Cao J."/>
            <person name="Asan"/>
            <person name="Wu Z."/>
            <person name="Zhang J."/>
            <person name="Cai Q."/>
            <person name="Bai Y."/>
            <person name="Zhao B."/>
            <person name="Han Y."/>
            <person name="Li Y."/>
            <person name="Li X."/>
            <person name="Wang S."/>
            <person name="Shi Q."/>
            <person name="Liu S."/>
            <person name="Cho W.K."/>
            <person name="Kim J.Y."/>
            <person name="Xu Y."/>
            <person name="Heller-Uszynska K."/>
            <person name="Miao H."/>
            <person name="Cheng Z."/>
            <person name="Zhang S."/>
            <person name="Wu J."/>
            <person name="Yang Y."/>
            <person name="Kang H."/>
            <person name="Li M."/>
            <person name="Liang H."/>
            <person name="Ren X."/>
            <person name="Shi Z."/>
            <person name="Wen M."/>
            <person name="Jian M."/>
            <person name="Yang H."/>
            <person name="Zhang G."/>
            <person name="Yang Z."/>
            <person name="Chen R."/>
            <person name="Liu S."/>
            <person name="Li J."/>
            <person name="Ma L."/>
            <person name="Liu H."/>
            <person name="Zhou Y."/>
            <person name="Zhao J."/>
            <person name="Fang X."/>
            <person name="Li G."/>
            <person name="Fang L."/>
            <person name="Li Y."/>
            <person name="Liu D."/>
            <person name="Zheng H."/>
            <person name="Zhang Y."/>
            <person name="Qin N."/>
            <person name="Li Z."/>
            <person name="Yang G."/>
            <person name="Yang S."/>
            <person name="Bolund L."/>
            <person name="Kristiansen K."/>
            <person name="Zheng H."/>
            <person name="Li S."/>
            <person name="Zhang X."/>
            <person name="Yang H."/>
            <person name="Wang J."/>
            <person name="Sun R."/>
            <person name="Zhang B."/>
            <person name="Jiang S."/>
            <person name="Wang J."/>
            <person name="Du Y."/>
            <person name="Li S."/>
        </authorList>
    </citation>
    <scope>NUCLEOTIDE SEQUENCE [LARGE SCALE GENOMIC DNA]</scope>
    <source>
        <strain evidence="2">cv. 9930</strain>
    </source>
</reference>
<organism evidence="1 2">
    <name type="scientific">Cucumis sativus</name>
    <name type="common">Cucumber</name>
    <dbReference type="NCBI Taxonomy" id="3659"/>
    <lineage>
        <taxon>Eukaryota</taxon>
        <taxon>Viridiplantae</taxon>
        <taxon>Streptophyta</taxon>
        <taxon>Embryophyta</taxon>
        <taxon>Tracheophyta</taxon>
        <taxon>Spermatophyta</taxon>
        <taxon>Magnoliopsida</taxon>
        <taxon>eudicotyledons</taxon>
        <taxon>Gunneridae</taxon>
        <taxon>Pentapetalae</taxon>
        <taxon>rosids</taxon>
        <taxon>fabids</taxon>
        <taxon>Cucurbitales</taxon>
        <taxon>Cucurbitaceae</taxon>
        <taxon>Benincaseae</taxon>
        <taxon>Cucumis</taxon>
    </lineage>
</organism>
<dbReference type="Proteomes" id="UP000029981">
    <property type="component" value="Chromosome 1"/>
</dbReference>
<reference evidence="1 2" key="4">
    <citation type="journal article" date="2011" name="BMC Genomics">
        <title>RNA-Seq improves annotation of protein-coding genes in the cucumber genome.</title>
        <authorList>
            <person name="Li Z."/>
            <person name="Zhang Z."/>
            <person name="Yan P."/>
            <person name="Huang S."/>
            <person name="Fei Z."/>
            <person name="Lin K."/>
        </authorList>
    </citation>
    <scope>NUCLEOTIDE SEQUENCE [LARGE SCALE GENOMIC DNA]</scope>
    <source>
        <strain evidence="2">cv. 9930</strain>
    </source>
</reference>
<evidence type="ECO:0000313" key="1">
    <source>
        <dbReference type="EMBL" id="KGN66751.1"/>
    </source>
</evidence>